<proteinExistence type="predicted"/>
<dbReference type="Proteomes" id="UP001211894">
    <property type="component" value="Unassembled WGS sequence"/>
</dbReference>
<protein>
    <submittedName>
        <fullName evidence="1">Uncharacterized protein</fullName>
    </submittedName>
</protein>
<keyword evidence="2" id="KW-1185">Reference proteome</keyword>
<name>A0ABT4X4J9_9BACI</name>
<dbReference type="RefSeq" id="WP_271340870.1">
    <property type="nucleotide sequence ID" value="NZ_JAQKAB010000006.1"/>
</dbReference>
<gene>
    <name evidence="1" type="ORF">PJ311_10370</name>
</gene>
<reference evidence="1 2" key="1">
    <citation type="submission" date="2023-01" db="EMBL/GenBank/DDBJ databases">
        <title>Bacillus changyiensis sp. nov., isolated from a coastal deposit.</title>
        <authorList>
            <person name="Xiao G."/>
            <person name="Lai Q."/>
            <person name="Hu Z."/>
            <person name="Shao Z."/>
        </authorList>
    </citation>
    <scope>NUCLEOTIDE SEQUENCE [LARGE SCALE GENOMIC DNA]</scope>
    <source>
        <strain evidence="1 2">CLL-7-23</strain>
    </source>
</reference>
<sequence>MTKNDLYSSALDIAFSDSEFLSVLQKKMLHKYLFKGYTFSQEESHPDKGTIYFGVDCPPEIHCLINPSFEVVIDFSSKRVVEIRGGNT</sequence>
<evidence type="ECO:0000313" key="1">
    <source>
        <dbReference type="EMBL" id="MDA7027012.1"/>
    </source>
</evidence>
<evidence type="ECO:0000313" key="2">
    <source>
        <dbReference type="Proteomes" id="UP001211894"/>
    </source>
</evidence>
<comment type="caution">
    <text evidence="1">The sequence shown here is derived from an EMBL/GenBank/DDBJ whole genome shotgun (WGS) entry which is preliminary data.</text>
</comment>
<organism evidence="1 2">
    <name type="scientific">Bacillus changyiensis</name>
    <dbReference type="NCBI Taxonomy" id="3004103"/>
    <lineage>
        <taxon>Bacteria</taxon>
        <taxon>Bacillati</taxon>
        <taxon>Bacillota</taxon>
        <taxon>Bacilli</taxon>
        <taxon>Bacillales</taxon>
        <taxon>Bacillaceae</taxon>
        <taxon>Bacillus</taxon>
    </lineage>
</organism>
<accession>A0ABT4X4J9</accession>
<dbReference type="EMBL" id="JAQKAB010000006">
    <property type="protein sequence ID" value="MDA7027012.1"/>
    <property type="molecule type" value="Genomic_DNA"/>
</dbReference>